<keyword evidence="8" id="KW-1185">Reference proteome</keyword>
<evidence type="ECO:0000256" key="4">
    <source>
        <dbReference type="PROSITE-ProRule" id="PRU00335"/>
    </source>
</evidence>
<reference evidence="8 9" key="1">
    <citation type="submission" date="2019-11" db="EMBL/GenBank/DDBJ databases">
        <authorList>
            <person name="Holert J."/>
        </authorList>
    </citation>
    <scope>NUCLEOTIDE SEQUENCE [LARGE SCALE GENOMIC DNA]</scope>
    <source>
        <strain evidence="6">BC3_2A</strain>
        <strain evidence="7">SB11_1A</strain>
    </source>
</reference>
<accession>A0A5S9MZQ4</accession>
<organism evidence="6 9">
    <name type="scientific">Zhongshania aliphaticivorans</name>
    <dbReference type="NCBI Taxonomy" id="1470434"/>
    <lineage>
        <taxon>Bacteria</taxon>
        <taxon>Pseudomonadati</taxon>
        <taxon>Pseudomonadota</taxon>
        <taxon>Gammaproteobacteria</taxon>
        <taxon>Cellvibrionales</taxon>
        <taxon>Spongiibacteraceae</taxon>
        <taxon>Zhongshania</taxon>
    </lineage>
</organism>
<evidence type="ECO:0000256" key="3">
    <source>
        <dbReference type="ARBA" id="ARBA00023163"/>
    </source>
</evidence>
<dbReference type="InterPro" id="IPR036271">
    <property type="entry name" value="Tet_transcr_reg_TetR-rel_C_sf"/>
</dbReference>
<dbReference type="Gene3D" id="1.10.357.10">
    <property type="entry name" value="Tetracycline Repressor, domain 2"/>
    <property type="match status" value="1"/>
</dbReference>
<dbReference type="EMBL" id="CACSIM010000001">
    <property type="protein sequence ID" value="CAA0081781.1"/>
    <property type="molecule type" value="Genomic_DNA"/>
</dbReference>
<sequence length="208" mass="22781">MAAAGKRRTQAERIEASDKAMHKAAITLIARDGPSKMTLAHLGKEAGVSPGLVNHRFGSKDKLLQLTTQKIAERWEQLITSPIDESPSNFLASLNIIAKTYFNSIKTGSSLILAQSNLRASCITSHPGLKPTVRENDKKMRQFLIDLLHPSQEQGYIKANVDLESFSLLFTAMIRGIGTQYLIEGEIIDMDAALKMINTTCAITLAAE</sequence>
<proteinExistence type="predicted"/>
<dbReference type="SUPFAM" id="SSF46689">
    <property type="entry name" value="Homeodomain-like"/>
    <property type="match status" value="1"/>
</dbReference>
<dbReference type="InterPro" id="IPR001647">
    <property type="entry name" value="HTH_TetR"/>
</dbReference>
<dbReference type="PANTHER" id="PTHR30055">
    <property type="entry name" value="HTH-TYPE TRANSCRIPTIONAL REGULATOR RUTR"/>
    <property type="match status" value="1"/>
</dbReference>
<evidence type="ECO:0000313" key="7">
    <source>
        <dbReference type="EMBL" id="CAA0084659.1"/>
    </source>
</evidence>
<dbReference type="Proteomes" id="UP000435877">
    <property type="component" value="Unassembled WGS sequence"/>
</dbReference>
<dbReference type="PROSITE" id="PS01081">
    <property type="entry name" value="HTH_TETR_1"/>
    <property type="match status" value="1"/>
</dbReference>
<dbReference type="GO" id="GO:0003700">
    <property type="term" value="F:DNA-binding transcription factor activity"/>
    <property type="evidence" value="ECO:0007669"/>
    <property type="project" value="TreeGrafter"/>
</dbReference>
<feature type="DNA-binding region" description="H-T-H motif" evidence="4">
    <location>
        <begin position="38"/>
        <end position="57"/>
    </location>
</feature>
<keyword evidence="3" id="KW-0804">Transcription</keyword>
<protein>
    <submittedName>
        <fullName evidence="6">HTH-type transcriptional regulator BetI</fullName>
    </submittedName>
</protein>
<evidence type="ECO:0000259" key="5">
    <source>
        <dbReference type="PROSITE" id="PS50977"/>
    </source>
</evidence>
<evidence type="ECO:0000313" key="6">
    <source>
        <dbReference type="EMBL" id="CAA0081781.1"/>
    </source>
</evidence>
<dbReference type="GO" id="GO:0000976">
    <property type="term" value="F:transcription cis-regulatory region binding"/>
    <property type="evidence" value="ECO:0007669"/>
    <property type="project" value="TreeGrafter"/>
</dbReference>
<dbReference type="OrthoDB" id="9798857at2"/>
<gene>
    <name evidence="6" type="primary">betI_1</name>
    <name evidence="7" type="ORF">IHBHHGIJ_00724</name>
    <name evidence="6" type="ORF">KFEGEMFD_00426</name>
</gene>
<keyword evidence="1" id="KW-0805">Transcription regulation</keyword>
<dbReference type="InterPro" id="IPR023772">
    <property type="entry name" value="DNA-bd_HTH_TetR-type_CS"/>
</dbReference>
<dbReference type="SUPFAM" id="SSF48498">
    <property type="entry name" value="Tetracyclin repressor-like, C-terminal domain"/>
    <property type="match status" value="1"/>
</dbReference>
<dbReference type="AlphaFoldDB" id="A0A5S9MZQ4"/>
<evidence type="ECO:0000256" key="2">
    <source>
        <dbReference type="ARBA" id="ARBA00023125"/>
    </source>
</evidence>
<dbReference type="PANTHER" id="PTHR30055:SF234">
    <property type="entry name" value="HTH-TYPE TRANSCRIPTIONAL REGULATOR BETI"/>
    <property type="match status" value="1"/>
</dbReference>
<keyword evidence="2 4" id="KW-0238">DNA-binding</keyword>
<evidence type="ECO:0000256" key="1">
    <source>
        <dbReference type="ARBA" id="ARBA00023015"/>
    </source>
</evidence>
<dbReference type="RefSeq" id="WP_159267393.1">
    <property type="nucleotide sequence ID" value="NZ_CACSIK010000001.1"/>
</dbReference>
<dbReference type="InterPro" id="IPR050109">
    <property type="entry name" value="HTH-type_TetR-like_transc_reg"/>
</dbReference>
<name>A0A5S9MZQ4_9GAMM</name>
<dbReference type="EMBL" id="CACSIK010000001">
    <property type="protein sequence ID" value="CAA0084659.1"/>
    <property type="molecule type" value="Genomic_DNA"/>
</dbReference>
<evidence type="ECO:0000313" key="8">
    <source>
        <dbReference type="Proteomes" id="UP000435877"/>
    </source>
</evidence>
<dbReference type="Proteomes" id="UP000439591">
    <property type="component" value="Unassembled WGS sequence"/>
</dbReference>
<feature type="domain" description="HTH tetR-type" evidence="5">
    <location>
        <begin position="15"/>
        <end position="75"/>
    </location>
</feature>
<dbReference type="InterPro" id="IPR009057">
    <property type="entry name" value="Homeodomain-like_sf"/>
</dbReference>
<evidence type="ECO:0000313" key="9">
    <source>
        <dbReference type="Proteomes" id="UP000439591"/>
    </source>
</evidence>
<dbReference type="PROSITE" id="PS50977">
    <property type="entry name" value="HTH_TETR_2"/>
    <property type="match status" value="1"/>
</dbReference>
<dbReference type="Pfam" id="PF00440">
    <property type="entry name" value="TetR_N"/>
    <property type="match status" value="1"/>
</dbReference>